<dbReference type="Pfam" id="PF01850">
    <property type="entry name" value="PIN"/>
    <property type="match status" value="1"/>
</dbReference>
<dbReference type="SUPFAM" id="SSF88723">
    <property type="entry name" value="PIN domain-like"/>
    <property type="match status" value="1"/>
</dbReference>
<dbReference type="OrthoDB" id="9815354at2"/>
<keyword evidence="10" id="KW-1185">Reference proteome</keyword>
<accession>A0A1Z4V4A4</accession>
<keyword evidence="4" id="KW-0479">Metal-binding</keyword>
<evidence type="ECO:0000256" key="3">
    <source>
        <dbReference type="ARBA" id="ARBA00022722"/>
    </source>
</evidence>
<sequence length="140" mass="15870">MKNKTLIDTDILSEIRKGKNPQVIAKAIAYKTIFKNYTISVITVSEVIKGWRKLNRNDRIQEFLIDLPQMEILSLEQKSAELSGLIYADLEKTGQTIGLADVLIAAIAIENNLILVTGNTKHYQKIQSLGYPLQLDNWRN</sequence>
<gene>
    <name evidence="9" type="ORF">NIES806_25190</name>
</gene>
<evidence type="ECO:0000256" key="1">
    <source>
        <dbReference type="ARBA" id="ARBA00001946"/>
    </source>
</evidence>
<dbReference type="InterPro" id="IPR050556">
    <property type="entry name" value="Type_II_TA_system_RNase"/>
</dbReference>
<dbReference type="GO" id="GO:0046872">
    <property type="term" value="F:metal ion binding"/>
    <property type="evidence" value="ECO:0007669"/>
    <property type="project" value="UniProtKB-KW"/>
</dbReference>
<evidence type="ECO:0000256" key="5">
    <source>
        <dbReference type="ARBA" id="ARBA00022801"/>
    </source>
</evidence>
<evidence type="ECO:0000313" key="10">
    <source>
        <dbReference type="Proteomes" id="UP000218702"/>
    </source>
</evidence>
<dbReference type="Gene3D" id="3.40.50.1010">
    <property type="entry name" value="5'-nuclease"/>
    <property type="match status" value="1"/>
</dbReference>
<dbReference type="RefSeq" id="WP_096667716.1">
    <property type="nucleotide sequence ID" value="NZ_AP018316.1"/>
</dbReference>
<organism evidence="9 10">
    <name type="scientific">Dolichospermum compactum NIES-806</name>
    <dbReference type="NCBI Taxonomy" id="1973481"/>
    <lineage>
        <taxon>Bacteria</taxon>
        <taxon>Bacillati</taxon>
        <taxon>Cyanobacteriota</taxon>
        <taxon>Cyanophyceae</taxon>
        <taxon>Nostocales</taxon>
        <taxon>Aphanizomenonaceae</taxon>
        <taxon>Dolichospermum</taxon>
        <taxon>Dolichospermum compactum</taxon>
    </lineage>
</organism>
<keyword evidence="6" id="KW-0460">Magnesium</keyword>
<keyword evidence="2" id="KW-1277">Toxin-antitoxin system</keyword>
<keyword evidence="3" id="KW-0540">Nuclease</keyword>
<dbReference type="PANTHER" id="PTHR33653">
    <property type="entry name" value="RIBONUCLEASE VAPC2"/>
    <property type="match status" value="1"/>
</dbReference>
<name>A0A1Z4V4A4_9CYAN</name>
<evidence type="ECO:0000256" key="4">
    <source>
        <dbReference type="ARBA" id="ARBA00022723"/>
    </source>
</evidence>
<protein>
    <submittedName>
        <fullName evidence="9">PilT-like protein</fullName>
    </submittedName>
</protein>
<feature type="domain" description="PIN" evidence="8">
    <location>
        <begin position="6"/>
        <end position="123"/>
    </location>
</feature>
<dbReference type="Proteomes" id="UP000218702">
    <property type="component" value="Chromosome"/>
</dbReference>
<evidence type="ECO:0000259" key="8">
    <source>
        <dbReference type="Pfam" id="PF01850"/>
    </source>
</evidence>
<dbReference type="GO" id="GO:0004518">
    <property type="term" value="F:nuclease activity"/>
    <property type="evidence" value="ECO:0007669"/>
    <property type="project" value="UniProtKB-KW"/>
</dbReference>
<dbReference type="InterPro" id="IPR029060">
    <property type="entry name" value="PIN-like_dom_sf"/>
</dbReference>
<dbReference type="EMBL" id="AP018316">
    <property type="protein sequence ID" value="BAZ86308.1"/>
    <property type="molecule type" value="Genomic_DNA"/>
</dbReference>
<evidence type="ECO:0000256" key="6">
    <source>
        <dbReference type="ARBA" id="ARBA00022842"/>
    </source>
</evidence>
<comment type="cofactor">
    <cofactor evidence="1">
        <name>Mg(2+)</name>
        <dbReference type="ChEBI" id="CHEBI:18420"/>
    </cofactor>
</comment>
<evidence type="ECO:0000256" key="7">
    <source>
        <dbReference type="ARBA" id="ARBA00038093"/>
    </source>
</evidence>
<dbReference type="GO" id="GO:0016787">
    <property type="term" value="F:hydrolase activity"/>
    <property type="evidence" value="ECO:0007669"/>
    <property type="project" value="UniProtKB-KW"/>
</dbReference>
<keyword evidence="5" id="KW-0378">Hydrolase</keyword>
<dbReference type="InterPro" id="IPR002716">
    <property type="entry name" value="PIN_dom"/>
</dbReference>
<comment type="similarity">
    <text evidence="7">Belongs to the PINc/VapC protein family.</text>
</comment>
<reference evidence="9 10" key="1">
    <citation type="submission" date="2017-06" db="EMBL/GenBank/DDBJ databases">
        <title>Genome sequencing of cyanobaciteial culture collection at National Institute for Environmental Studies (NIES).</title>
        <authorList>
            <person name="Hirose Y."/>
            <person name="Shimura Y."/>
            <person name="Fujisawa T."/>
            <person name="Nakamura Y."/>
            <person name="Kawachi M."/>
        </authorList>
    </citation>
    <scope>NUCLEOTIDE SEQUENCE [LARGE SCALE GENOMIC DNA]</scope>
    <source>
        <strain evidence="9 10">NIES-806</strain>
    </source>
</reference>
<dbReference type="KEGG" id="dcm:NIES806_25190"/>
<proteinExistence type="inferred from homology"/>
<dbReference type="AlphaFoldDB" id="A0A1Z4V4A4"/>
<dbReference type="PANTHER" id="PTHR33653:SF1">
    <property type="entry name" value="RIBONUCLEASE VAPC2"/>
    <property type="match status" value="1"/>
</dbReference>
<evidence type="ECO:0000256" key="2">
    <source>
        <dbReference type="ARBA" id="ARBA00022649"/>
    </source>
</evidence>
<evidence type="ECO:0000313" key="9">
    <source>
        <dbReference type="EMBL" id="BAZ86308.1"/>
    </source>
</evidence>